<evidence type="ECO:0000256" key="1">
    <source>
        <dbReference type="ARBA" id="ARBA00004569"/>
    </source>
</evidence>
<organism evidence="11 13">
    <name type="scientific">Rotaria magnacalcarata</name>
    <dbReference type="NCBI Taxonomy" id="392030"/>
    <lineage>
        <taxon>Eukaryota</taxon>
        <taxon>Metazoa</taxon>
        <taxon>Spiralia</taxon>
        <taxon>Gnathifera</taxon>
        <taxon>Rotifera</taxon>
        <taxon>Eurotatoria</taxon>
        <taxon>Bdelloidea</taxon>
        <taxon>Philodinida</taxon>
        <taxon>Philodinidae</taxon>
        <taxon>Rotaria</taxon>
    </lineage>
</organism>
<dbReference type="GO" id="GO:0020037">
    <property type="term" value="F:heme binding"/>
    <property type="evidence" value="ECO:0007669"/>
    <property type="project" value="InterPro"/>
</dbReference>
<sequence>MSAVMLPTAVYIATGSEIVAGEISEKNAKHLATILKKGNINLCEIIILPDDVNMISRLLNNVRMRFDYVFISGGIGIDDKDVTAVSVAKSFDVELVVNPVLILRLKKKYPHKFANNKEPTEMRMAYLPSGAEIIENELSDVPGFVMDNVYVLPGNPKIFKAMSKKVNESLKHHVATFSHSVVFNTEESKIIDIVHYVNNKYTDVSISSHPFISCDSLSCEVLLKSKHRIHLEAATETLHTISSFIDMVYSNNTKEKRGFSVKVTEVSESSLGNAGGNEIELGFLMAEANVQNGEKIAMRCSLCHTFKKGEPHKVGPNLWNLVGEKPASKTGFDYSPAMKASEKPWSIEHLAIYIHSPQKTVPGTKMSFAGIKDNKELADLLSYLMTLNDSKISLPNKDVKVHSANMTMAPQPITQNALNQKSTPATKIIQNIVSPASVAILPKPNILFIYWDSAVTTPPAGQPRQKVDDILKQQNAPSLDFDNILTMWSGKKENEEQYDLSDYFKEEPEEYRQVKGEYDRIMNKIRNATIDQTKSGVIISMVTAAQKNIPQVVLVKNDQDAADTLSLAKEVVGYFDEIYKEVGVPDSALPSNNMIGVQADITQQYGNICWAIVNDNDEIFRAMSANCIPFFVGDPLTLTLENQQNKNIMITDFNDINYFLMLTSNPIK</sequence>
<keyword evidence="6 9" id="KW-0479">Metal-binding</keyword>
<keyword evidence="7" id="KW-0249">Electron transport</keyword>
<accession>A0A816FRN5</accession>
<evidence type="ECO:0000256" key="7">
    <source>
        <dbReference type="ARBA" id="ARBA00022982"/>
    </source>
</evidence>
<dbReference type="Gene3D" id="1.10.760.10">
    <property type="entry name" value="Cytochrome c-like domain"/>
    <property type="match status" value="1"/>
</dbReference>
<dbReference type="SUPFAM" id="SSF46626">
    <property type="entry name" value="Cytochrome c"/>
    <property type="match status" value="1"/>
</dbReference>
<dbReference type="Pfam" id="PF00994">
    <property type="entry name" value="MoCF_biosynth"/>
    <property type="match status" value="1"/>
</dbReference>
<evidence type="ECO:0000256" key="4">
    <source>
        <dbReference type="ARBA" id="ARBA00022448"/>
    </source>
</evidence>
<evidence type="ECO:0000256" key="3">
    <source>
        <dbReference type="ARBA" id="ARBA00007589"/>
    </source>
</evidence>
<name>A0A816FRN5_9BILA</name>
<evidence type="ECO:0000256" key="8">
    <source>
        <dbReference type="ARBA" id="ARBA00023004"/>
    </source>
</evidence>
<evidence type="ECO:0000256" key="2">
    <source>
        <dbReference type="ARBA" id="ARBA00006488"/>
    </source>
</evidence>
<evidence type="ECO:0000313" key="13">
    <source>
        <dbReference type="Proteomes" id="UP000663834"/>
    </source>
</evidence>
<keyword evidence="5 9" id="KW-0349">Heme</keyword>
<dbReference type="InterPro" id="IPR050101">
    <property type="entry name" value="CinA"/>
</dbReference>
<evidence type="ECO:0000313" key="11">
    <source>
        <dbReference type="EMBL" id="CAF1665106.1"/>
    </source>
</evidence>
<dbReference type="EMBL" id="CAJOBJ010005040">
    <property type="protein sequence ID" value="CAF4019238.1"/>
    <property type="molecule type" value="Genomic_DNA"/>
</dbReference>
<feature type="domain" description="Cytochrome c" evidence="10">
    <location>
        <begin position="288"/>
        <end position="388"/>
    </location>
</feature>
<dbReference type="GO" id="GO:0005758">
    <property type="term" value="C:mitochondrial intermembrane space"/>
    <property type="evidence" value="ECO:0007669"/>
    <property type="project" value="UniProtKB-SubCell"/>
</dbReference>
<evidence type="ECO:0000256" key="6">
    <source>
        <dbReference type="ARBA" id="ARBA00022723"/>
    </source>
</evidence>
<comment type="subcellular location">
    <subcellularLocation>
        <location evidence="1">Mitochondrion intermembrane space</location>
    </subcellularLocation>
</comment>
<proteinExistence type="inferred from homology"/>
<dbReference type="InterPro" id="IPR009056">
    <property type="entry name" value="Cyt_c-like_dom"/>
</dbReference>
<dbReference type="Pfam" id="PF24102">
    <property type="entry name" value="FLAD1_M"/>
    <property type="match status" value="1"/>
</dbReference>
<dbReference type="GO" id="GO:0046872">
    <property type="term" value="F:metal ion binding"/>
    <property type="evidence" value="ECO:0007669"/>
    <property type="project" value="UniProtKB-KW"/>
</dbReference>
<comment type="similarity">
    <text evidence="2">Belongs to the cytochrome c family.</text>
</comment>
<evidence type="ECO:0000313" key="12">
    <source>
        <dbReference type="EMBL" id="CAF4019238.1"/>
    </source>
</evidence>
<dbReference type="SMART" id="SM00852">
    <property type="entry name" value="MoCF_biosynth"/>
    <property type="match status" value="1"/>
</dbReference>
<dbReference type="Gene3D" id="3.40.980.10">
    <property type="entry name" value="MoaB/Mog-like domain"/>
    <property type="match status" value="1"/>
</dbReference>
<evidence type="ECO:0000256" key="9">
    <source>
        <dbReference type="PROSITE-ProRule" id="PRU00433"/>
    </source>
</evidence>
<keyword evidence="4" id="KW-0813">Transport</keyword>
<keyword evidence="8 9" id="KW-0408">Iron</keyword>
<comment type="caution">
    <text evidence="11">The sequence shown here is derived from an EMBL/GenBank/DDBJ whole genome shotgun (WGS) entry which is preliminary data.</text>
</comment>
<dbReference type="SUPFAM" id="SSF53218">
    <property type="entry name" value="Molybdenum cofactor biosynthesis proteins"/>
    <property type="match status" value="1"/>
</dbReference>
<dbReference type="EMBL" id="CAJNOW010018426">
    <property type="protein sequence ID" value="CAF1665106.1"/>
    <property type="molecule type" value="Genomic_DNA"/>
</dbReference>
<comment type="similarity">
    <text evidence="3">In the N-terminal section; belongs to the MoaB/Mog family.</text>
</comment>
<dbReference type="InterPro" id="IPR001453">
    <property type="entry name" value="MoaB/Mog_dom"/>
</dbReference>
<evidence type="ECO:0000256" key="5">
    <source>
        <dbReference type="ARBA" id="ARBA00022617"/>
    </source>
</evidence>
<dbReference type="InterPro" id="IPR036909">
    <property type="entry name" value="Cyt_c-like_dom_sf"/>
</dbReference>
<dbReference type="OrthoDB" id="449280at2759"/>
<dbReference type="InterPro" id="IPR002327">
    <property type="entry name" value="Cyt_c_1A/1B"/>
</dbReference>
<protein>
    <recommendedName>
        <fullName evidence="10">Cytochrome c domain-containing protein</fullName>
    </recommendedName>
</protein>
<evidence type="ECO:0000259" key="10">
    <source>
        <dbReference type="PROSITE" id="PS51007"/>
    </source>
</evidence>
<dbReference type="PRINTS" id="PR00604">
    <property type="entry name" value="CYTCHRMECIAB"/>
</dbReference>
<dbReference type="PANTHER" id="PTHR13939:SF0">
    <property type="entry name" value="NMN AMIDOHYDROLASE-LIKE PROTEIN YFAY"/>
    <property type="match status" value="1"/>
</dbReference>
<dbReference type="Proteomes" id="UP000681720">
    <property type="component" value="Unassembled WGS sequence"/>
</dbReference>
<dbReference type="Pfam" id="PF00034">
    <property type="entry name" value="Cytochrom_C"/>
    <property type="match status" value="1"/>
</dbReference>
<dbReference type="InterPro" id="IPR036425">
    <property type="entry name" value="MoaB/Mog-like_dom_sf"/>
</dbReference>
<dbReference type="PROSITE" id="PS51007">
    <property type="entry name" value="CYTC"/>
    <property type="match status" value="1"/>
</dbReference>
<dbReference type="GO" id="GO:0009055">
    <property type="term" value="F:electron transfer activity"/>
    <property type="evidence" value="ECO:0007669"/>
    <property type="project" value="InterPro"/>
</dbReference>
<dbReference type="PANTHER" id="PTHR13939">
    <property type="entry name" value="NICOTINAMIDE-NUCLEOTIDE AMIDOHYDROLASE PNCC"/>
    <property type="match status" value="1"/>
</dbReference>
<dbReference type="InterPro" id="IPR056596">
    <property type="entry name" value="FLAD1_M"/>
</dbReference>
<dbReference type="Proteomes" id="UP000663834">
    <property type="component" value="Unassembled WGS sequence"/>
</dbReference>
<dbReference type="AlphaFoldDB" id="A0A816FRN5"/>
<reference evidence="11" key="1">
    <citation type="submission" date="2021-02" db="EMBL/GenBank/DDBJ databases">
        <authorList>
            <person name="Nowell W R."/>
        </authorList>
    </citation>
    <scope>NUCLEOTIDE SEQUENCE</scope>
</reference>
<gene>
    <name evidence="12" type="ORF">GIL414_LOCUS12766</name>
    <name evidence="11" type="ORF">KQP761_LOCUS32921</name>
</gene>